<dbReference type="Proteomes" id="UP000076580">
    <property type="component" value="Chromosome 01"/>
</dbReference>
<keyword evidence="1" id="KW-1133">Transmembrane helix</keyword>
<dbReference type="InterPro" id="IPR053143">
    <property type="entry name" value="Arylsulfate_ST"/>
</dbReference>
<gene>
    <name evidence="3" type="ORF">DCS_01376</name>
</gene>
<accession>A0A151GSZ4</accession>
<dbReference type="AlphaFoldDB" id="A0A151GSZ4"/>
<proteinExistence type="predicted"/>
<feature type="transmembrane region" description="Helical" evidence="1">
    <location>
        <begin position="518"/>
        <end position="537"/>
    </location>
</feature>
<feature type="signal peptide" evidence="2">
    <location>
        <begin position="1"/>
        <end position="23"/>
    </location>
</feature>
<keyword evidence="1" id="KW-0472">Membrane</keyword>
<feature type="chain" id="PRO_5007580955" description="Arylsulfotransferase" evidence="2">
    <location>
        <begin position="24"/>
        <end position="564"/>
    </location>
</feature>
<evidence type="ECO:0000313" key="4">
    <source>
        <dbReference type="Proteomes" id="UP000076580"/>
    </source>
</evidence>
<dbReference type="Pfam" id="PF14269">
    <property type="entry name" value="Arylsulfotran_2"/>
    <property type="match status" value="1"/>
</dbReference>
<evidence type="ECO:0008006" key="5">
    <source>
        <dbReference type="Google" id="ProtNLM"/>
    </source>
</evidence>
<dbReference type="RefSeq" id="XP_040659591.1">
    <property type="nucleotide sequence ID" value="XM_040798708.1"/>
</dbReference>
<comment type="caution">
    <text evidence="3">The sequence shown here is derived from an EMBL/GenBank/DDBJ whole genome shotgun (WGS) entry which is preliminary data.</text>
</comment>
<evidence type="ECO:0000256" key="1">
    <source>
        <dbReference type="SAM" id="Phobius"/>
    </source>
</evidence>
<dbReference type="InParanoid" id="A0A151GSZ4"/>
<reference evidence="3 4" key="1">
    <citation type="journal article" date="2016" name="Sci. Rep.">
        <title>Insights into Adaptations to a Near-Obligate Nematode Endoparasitic Lifestyle from the Finished Genome of Drechmeria coniospora.</title>
        <authorList>
            <person name="Zhang L."/>
            <person name="Zhou Z."/>
            <person name="Guo Q."/>
            <person name="Fokkens L."/>
            <person name="Miskei M."/>
            <person name="Pocsi I."/>
            <person name="Zhang W."/>
            <person name="Chen M."/>
            <person name="Wang L."/>
            <person name="Sun Y."/>
            <person name="Donzelli B.G."/>
            <person name="Gibson D.M."/>
            <person name="Nelson D.R."/>
            <person name="Luo J.G."/>
            <person name="Rep M."/>
            <person name="Liu H."/>
            <person name="Yang S."/>
            <person name="Wang J."/>
            <person name="Krasnoff S.B."/>
            <person name="Xu Y."/>
            <person name="Molnar I."/>
            <person name="Lin M."/>
        </authorList>
    </citation>
    <scope>NUCLEOTIDE SEQUENCE [LARGE SCALE GENOMIC DNA]</scope>
    <source>
        <strain evidence="3 4">ARSEF 6962</strain>
    </source>
</reference>
<name>A0A151GSZ4_DRECN</name>
<evidence type="ECO:0000256" key="2">
    <source>
        <dbReference type="SAM" id="SignalP"/>
    </source>
</evidence>
<organism evidence="3 4">
    <name type="scientific">Drechmeria coniospora</name>
    <name type="common">Nematophagous fungus</name>
    <name type="synonym">Meria coniospora</name>
    <dbReference type="NCBI Taxonomy" id="98403"/>
    <lineage>
        <taxon>Eukaryota</taxon>
        <taxon>Fungi</taxon>
        <taxon>Dikarya</taxon>
        <taxon>Ascomycota</taxon>
        <taxon>Pezizomycotina</taxon>
        <taxon>Sordariomycetes</taxon>
        <taxon>Hypocreomycetidae</taxon>
        <taxon>Hypocreales</taxon>
        <taxon>Ophiocordycipitaceae</taxon>
        <taxon>Drechmeria</taxon>
    </lineage>
</organism>
<dbReference type="InterPro" id="IPR011047">
    <property type="entry name" value="Quinoprotein_ADH-like_sf"/>
</dbReference>
<dbReference type="EMBL" id="LAYC01000001">
    <property type="protein sequence ID" value="KYK60239.1"/>
    <property type="molecule type" value="Genomic_DNA"/>
</dbReference>
<keyword evidence="4" id="KW-1185">Reference proteome</keyword>
<dbReference type="PANTHER" id="PTHR35340">
    <property type="entry name" value="PQQ ENZYME REPEAT PROTEIN-RELATED"/>
    <property type="match status" value="1"/>
</dbReference>
<dbReference type="SUPFAM" id="SSF50998">
    <property type="entry name" value="Quinoprotein alcohol dehydrogenase-like"/>
    <property type="match status" value="1"/>
</dbReference>
<dbReference type="PANTHER" id="PTHR35340:SF5">
    <property type="entry name" value="ASST-DOMAIN-CONTAINING PROTEIN"/>
    <property type="match status" value="1"/>
</dbReference>
<dbReference type="STRING" id="98403.A0A151GSZ4"/>
<evidence type="ECO:0000313" key="3">
    <source>
        <dbReference type="EMBL" id="KYK60239.1"/>
    </source>
</evidence>
<keyword evidence="1" id="KW-0812">Transmembrane</keyword>
<protein>
    <recommendedName>
        <fullName evidence="5">Arylsulfotransferase</fullName>
    </recommendedName>
</protein>
<sequence length="564" mass="61939">MRNAAANIGLALLAGLSPRGGAAAMMLETPAAAHFEASPWFDWGWHGAYPRQSYRSFGAQSPKPNLLRRSDECDGSGLVFVEPRGVYVEAPGPVILDNDGNLVWTETRWGQAVDLKVQRYRNHDYITFWHGTEGAPNADGGYVMLDQSYQIYKTIRPVGNFDGDAHEFRITADGTALLSIRKEARAPATGDAIYDSIFQEIDIDSGALLFEWHASHHFAVSESKARPAPDGGPVDFFHLNSIDKGPDGNYLVSSEHLGAVACISRGDGHVVWQLGGAHNDFEDRSEGEATAFVSNRHATWLGNSTTLTLLDSGAAGGSRGKMIELDVVGRTATLVGAYREPRGLNAHGGSVQVLPGDNVLVGWEGAAGYTEFSPDGDVLCDTRLAPRLFANLGWVTNYRASKHRWVGRPSTVPDLAMRPDEDAVYVSWNGATEVDAWVLQSGPDRDGTTFVDHYVVDKVSFETRIPIPRHTEEYIRVVALDGDWRFLAHSHVVSKHSRTVARPLFAPLRRPTPQPLTLLVWALAGLAIATAAVYRHVTLCRRRRYLRLLRQETPAHEYKSAPKS</sequence>
<keyword evidence="2" id="KW-0732">Signal</keyword>
<dbReference type="InterPro" id="IPR039535">
    <property type="entry name" value="ASST-like"/>
</dbReference>
<dbReference type="GeneID" id="63714019"/>